<evidence type="ECO:0000313" key="3">
    <source>
        <dbReference type="Proteomes" id="UP000002895"/>
    </source>
</evidence>
<sequence length="94" mass="10541">MKKQKVNKKLLFLVAYFALFSLFQLAFSTKSVVADSWPDGQSEADIYGGHIHAKITYVKDGNPNYTAIGDTITVTTVLEKKMIQTLKKSISNQR</sequence>
<evidence type="ECO:0000256" key="1">
    <source>
        <dbReference type="SAM" id="SignalP"/>
    </source>
</evidence>
<name>I6TC49_ENTHA</name>
<gene>
    <name evidence="2" type="ordered locus">EHR_10410</name>
</gene>
<organism evidence="2 3">
    <name type="scientific">Enterococcus hirae (strain ATCC 9790 / DSM 20160 / JCM 8729 / LMG 6399 / NBRC 3181 / NCIMB 6459 / NCDO 1258 / NCTC 12367 / WDCM 00089 / R)</name>
    <dbReference type="NCBI Taxonomy" id="768486"/>
    <lineage>
        <taxon>Bacteria</taxon>
        <taxon>Bacillati</taxon>
        <taxon>Bacillota</taxon>
        <taxon>Bacilli</taxon>
        <taxon>Lactobacillales</taxon>
        <taxon>Enterococcaceae</taxon>
        <taxon>Enterococcus</taxon>
    </lineage>
</organism>
<dbReference type="EMBL" id="CP003504">
    <property type="protein sequence ID" value="AFM70974.1"/>
    <property type="molecule type" value="Genomic_DNA"/>
</dbReference>
<keyword evidence="1" id="KW-0732">Signal</keyword>
<dbReference type="Proteomes" id="UP000002895">
    <property type="component" value="Chromosome"/>
</dbReference>
<accession>I6TC49</accession>
<feature type="signal peptide" evidence="1">
    <location>
        <begin position="1"/>
        <end position="26"/>
    </location>
</feature>
<protein>
    <submittedName>
        <fullName evidence="2">Uncharacterized protein</fullName>
    </submittedName>
</protein>
<reference evidence="2 3" key="1">
    <citation type="journal article" date="2012" name="J. Bacteriol.">
        <title>Genome sequence of Enterococcus hirae (Streptococcus faecalis) ATCC 9790, a model organism for the study of ion transport, bioenergetics, and copper homeostasis.</title>
        <authorList>
            <person name="Gaechter T."/>
            <person name="Wunderlin C."/>
            <person name="Schmidheini T."/>
            <person name="Solioz M."/>
        </authorList>
    </citation>
    <scope>NUCLEOTIDE SEQUENCE [LARGE SCALE GENOMIC DNA]</scope>
    <source>
        <strain evidence="3">ATCC 9790 / DSM 20160 / JCM 8729 / LMG 6399 / NBRC 3181 / NCIMB 6459 / NCDO 1258 / NCTC 12367 / WDCM 00089 / R</strain>
    </source>
</reference>
<dbReference type="KEGG" id="ehr:EHR_10410"/>
<dbReference type="HOGENOM" id="CLU_2381693_0_0_9"/>
<feature type="chain" id="PRO_5038826883" evidence="1">
    <location>
        <begin position="27"/>
        <end position="94"/>
    </location>
</feature>
<keyword evidence="3" id="KW-1185">Reference proteome</keyword>
<dbReference type="RefSeq" id="WP_014834583.1">
    <property type="nucleotide sequence ID" value="NC_018081.1"/>
</dbReference>
<proteinExistence type="predicted"/>
<dbReference type="PATRIC" id="fig|768486.3.peg.1969"/>
<evidence type="ECO:0000313" key="2">
    <source>
        <dbReference type="EMBL" id="AFM70974.1"/>
    </source>
</evidence>
<dbReference type="AlphaFoldDB" id="I6TC49"/>